<protein>
    <submittedName>
        <fullName evidence="1">37613_t:CDS:1</fullName>
    </submittedName>
</protein>
<accession>A0ABN7XBM3</accession>
<keyword evidence="2" id="KW-1185">Reference proteome</keyword>
<dbReference type="Proteomes" id="UP000789901">
    <property type="component" value="Unassembled WGS sequence"/>
</dbReference>
<dbReference type="EMBL" id="CAJVQB010104980">
    <property type="protein sequence ID" value="CAG8851227.1"/>
    <property type="molecule type" value="Genomic_DNA"/>
</dbReference>
<sequence length="44" mass="5227">KSANIDLFEEVLNKEFLQINIEATNIKMENELVIEQFFDIEILK</sequence>
<organism evidence="1 2">
    <name type="scientific">Gigaspora margarita</name>
    <dbReference type="NCBI Taxonomy" id="4874"/>
    <lineage>
        <taxon>Eukaryota</taxon>
        <taxon>Fungi</taxon>
        <taxon>Fungi incertae sedis</taxon>
        <taxon>Mucoromycota</taxon>
        <taxon>Glomeromycotina</taxon>
        <taxon>Glomeromycetes</taxon>
        <taxon>Diversisporales</taxon>
        <taxon>Gigasporaceae</taxon>
        <taxon>Gigaspora</taxon>
    </lineage>
</organism>
<evidence type="ECO:0000313" key="1">
    <source>
        <dbReference type="EMBL" id="CAG8851227.1"/>
    </source>
</evidence>
<gene>
    <name evidence="1" type="ORF">GMARGA_LOCUS40624</name>
</gene>
<reference evidence="1 2" key="1">
    <citation type="submission" date="2021-06" db="EMBL/GenBank/DDBJ databases">
        <authorList>
            <person name="Kallberg Y."/>
            <person name="Tangrot J."/>
            <person name="Rosling A."/>
        </authorList>
    </citation>
    <scope>NUCLEOTIDE SEQUENCE [LARGE SCALE GENOMIC DNA]</scope>
    <source>
        <strain evidence="1 2">120-4 pot B 10/14</strain>
    </source>
</reference>
<feature type="non-terminal residue" evidence="1">
    <location>
        <position position="1"/>
    </location>
</feature>
<evidence type="ECO:0000313" key="2">
    <source>
        <dbReference type="Proteomes" id="UP000789901"/>
    </source>
</evidence>
<comment type="caution">
    <text evidence="1">The sequence shown here is derived from an EMBL/GenBank/DDBJ whole genome shotgun (WGS) entry which is preliminary data.</text>
</comment>
<name>A0ABN7XBM3_GIGMA</name>
<proteinExistence type="predicted"/>